<evidence type="ECO:0000256" key="5">
    <source>
        <dbReference type="ARBA" id="ARBA00023136"/>
    </source>
</evidence>
<sequence length="272" mass="29615">MAAEAYGATTVIPSSGAGGLPPLQALSPTQPGQTSPPQKVTQPRLLALHLHQEKPWRRSSLLKELGAFHIVIAVLHLFCGGYLASRVKSLHLVVLKSWFPFWGAASFLLSGILAIIVQTFAKTYLKVLCLTTNLVSLFCVLAGLFIIAKDLFLESPFQAPIWRTYPNSTVCIQRLELALLCFTFLELFLPVPTAVIACRGDRLSAEEDDLSLVPDTPLEPRGLSVEPPPSYKDVTQGTHKMSKIRGSEKLSKSPKSTQLVSGRAGIWTQAPS</sequence>
<comment type="similarity">
    <text evidence="2">Belongs to the MS4A family.</text>
</comment>
<dbReference type="PANTHER" id="PTHR23320">
    <property type="entry name" value="MEMBRANE-SPANNING 4-DOMAINS SUBFAMILY A MS4A -RELATED"/>
    <property type="match status" value="1"/>
</dbReference>
<dbReference type="PANTHER" id="PTHR23320:SF5">
    <property type="entry name" value="MEMBRANE-SPANNING 4-DOMAINS SUBFAMILY A MEMBER 10"/>
    <property type="match status" value="1"/>
</dbReference>
<feature type="transmembrane region" description="Helical" evidence="7">
    <location>
        <begin position="97"/>
        <end position="117"/>
    </location>
</feature>
<evidence type="ECO:0000256" key="7">
    <source>
        <dbReference type="SAM" id="Phobius"/>
    </source>
</evidence>
<feature type="transmembrane region" description="Helical" evidence="7">
    <location>
        <begin position="124"/>
        <end position="148"/>
    </location>
</feature>
<dbReference type="Proteomes" id="UP001610411">
    <property type="component" value="Unassembled WGS sequence"/>
</dbReference>
<evidence type="ECO:0000256" key="3">
    <source>
        <dbReference type="ARBA" id="ARBA00022692"/>
    </source>
</evidence>
<name>A0ABD2FAM6_DAUMA</name>
<gene>
    <name evidence="8" type="ORF">WCI35_002629</name>
</gene>
<keyword evidence="4 7" id="KW-1133">Transmembrane helix</keyword>
<feature type="region of interest" description="Disordered" evidence="6">
    <location>
        <begin position="212"/>
        <end position="272"/>
    </location>
</feature>
<dbReference type="AlphaFoldDB" id="A0ABD2FAM6"/>
<evidence type="ECO:0000256" key="2">
    <source>
        <dbReference type="ARBA" id="ARBA00009565"/>
    </source>
</evidence>
<comment type="subcellular location">
    <subcellularLocation>
        <location evidence="1">Membrane</location>
        <topology evidence="1">Multi-pass membrane protein</topology>
    </subcellularLocation>
</comment>
<keyword evidence="5 7" id="KW-0472">Membrane</keyword>
<organism evidence="8 9">
    <name type="scientific">Daubentonia madagascariensis</name>
    <name type="common">Aye-aye</name>
    <name type="synonym">Sciurus madagascariensis</name>
    <dbReference type="NCBI Taxonomy" id="31869"/>
    <lineage>
        <taxon>Eukaryota</taxon>
        <taxon>Metazoa</taxon>
        <taxon>Chordata</taxon>
        <taxon>Craniata</taxon>
        <taxon>Vertebrata</taxon>
        <taxon>Euteleostomi</taxon>
        <taxon>Mammalia</taxon>
        <taxon>Eutheria</taxon>
        <taxon>Euarchontoglires</taxon>
        <taxon>Primates</taxon>
        <taxon>Strepsirrhini</taxon>
        <taxon>Chiromyiformes</taxon>
        <taxon>Daubentoniidae</taxon>
        <taxon>Daubentonia</taxon>
    </lineage>
</organism>
<dbReference type="InterPro" id="IPR030417">
    <property type="entry name" value="MS4A"/>
</dbReference>
<reference evidence="8 9" key="1">
    <citation type="journal article" date="2024" name="G3 (Bethesda)">
        <title>A hybrid genome assembly of the endangered aye-aye (Daubentonia madagascariensis).</title>
        <authorList>
            <person name="Versoza C.J."/>
            <person name="Pfeifer S.P."/>
        </authorList>
    </citation>
    <scope>NUCLEOTIDE SEQUENCE [LARGE SCALE GENOMIC DNA]</scope>
    <source>
        <strain evidence="8">6821</strain>
    </source>
</reference>
<accession>A0ABD2FAM6</accession>
<evidence type="ECO:0000256" key="6">
    <source>
        <dbReference type="SAM" id="MobiDB-lite"/>
    </source>
</evidence>
<evidence type="ECO:0000313" key="8">
    <source>
        <dbReference type="EMBL" id="KAL2806004.1"/>
    </source>
</evidence>
<feature type="transmembrane region" description="Helical" evidence="7">
    <location>
        <begin position="65"/>
        <end position="85"/>
    </location>
</feature>
<dbReference type="EMBL" id="JBFSEQ010000001">
    <property type="protein sequence ID" value="KAL2806004.1"/>
    <property type="molecule type" value="Genomic_DNA"/>
</dbReference>
<proteinExistence type="inferred from homology"/>
<comment type="caution">
    <text evidence="8">The sequence shown here is derived from an EMBL/GenBank/DDBJ whole genome shotgun (WGS) entry which is preliminary data.</text>
</comment>
<dbReference type="GO" id="GO:0016020">
    <property type="term" value="C:membrane"/>
    <property type="evidence" value="ECO:0007669"/>
    <property type="project" value="UniProtKB-SubCell"/>
</dbReference>
<evidence type="ECO:0000313" key="9">
    <source>
        <dbReference type="Proteomes" id="UP001610411"/>
    </source>
</evidence>
<protein>
    <submittedName>
        <fullName evidence="8">Membrane-spanning 4-domains subfamily A member 10</fullName>
    </submittedName>
</protein>
<evidence type="ECO:0000256" key="1">
    <source>
        <dbReference type="ARBA" id="ARBA00004141"/>
    </source>
</evidence>
<evidence type="ECO:0000256" key="4">
    <source>
        <dbReference type="ARBA" id="ARBA00022989"/>
    </source>
</evidence>
<dbReference type="Pfam" id="PF04103">
    <property type="entry name" value="CD20"/>
    <property type="match status" value="1"/>
</dbReference>
<dbReference type="InterPro" id="IPR007237">
    <property type="entry name" value="CD20-like"/>
</dbReference>
<keyword evidence="3 7" id="KW-0812">Transmembrane</keyword>
<keyword evidence="9" id="KW-1185">Reference proteome</keyword>